<dbReference type="PANTHER" id="PTHR30146:SF109">
    <property type="entry name" value="HTH-TYPE TRANSCRIPTIONAL REGULATOR GALS"/>
    <property type="match status" value="1"/>
</dbReference>
<dbReference type="Pfam" id="PF13377">
    <property type="entry name" value="Peripla_BP_3"/>
    <property type="match status" value="1"/>
</dbReference>
<reference evidence="6 7" key="1">
    <citation type="submission" date="2019-09" db="EMBL/GenBank/DDBJ databases">
        <title>Phylogeny of genus Pseudoclavibacter and closely related genus.</title>
        <authorList>
            <person name="Li Y."/>
        </authorList>
    </citation>
    <scope>NUCLEOTIDE SEQUENCE [LARGE SCALE GENOMIC DNA]</scope>
    <source>
        <strain evidence="6 7">DSM 23821</strain>
    </source>
</reference>
<keyword evidence="1" id="KW-0805">Transcription regulation</keyword>
<dbReference type="Proteomes" id="UP000467240">
    <property type="component" value="Unassembled WGS sequence"/>
</dbReference>
<dbReference type="SMART" id="SM00354">
    <property type="entry name" value="HTH_LACI"/>
    <property type="match status" value="1"/>
</dbReference>
<protein>
    <submittedName>
        <fullName evidence="6">LacI family transcriptional regulator</fullName>
    </submittedName>
</protein>
<keyword evidence="3" id="KW-0804">Transcription</keyword>
<keyword evidence="2" id="KW-0238">DNA-binding</keyword>
<evidence type="ECO:0000256" key="4">
    <source>
        <dbReference type="SAM" id="MobiDB-lite"/>
    </source>
</evidence>
<dbReference type="InterPro" id="IPR010982">
    <property type="entry name" value="Lambda_DNA-bd_dom_sf"/>
</dbReference>
<keyword evidence="7" id="KW-1185">Reference proteome</keyword>
<dbReference type="CDD" id="cd06267">
    <property type="entry name" value="PBP1_LacI_sugar_binding-like"/>
    <property type="match status" value="1"/>
</dbReference>
<evidence type="ECO:0000313" key="7">
    <source>
        <dbReference type="Proteomes" id="UP000467240"/>
    </source>
</evidence>
<feature type="region of interest" description="Disordered" evidence="4">
    <location>
        <begin position="1"/>
        <end position="25"/>
    </location>
</feature>
<dbReference type="Pfam" id="PF00356">
    <property type="entry name" value="LacI"/>
    <property type="match status" value="1"/>
</dbReference>
<dbReference type="PANTHER" id="PTHR30146">
    <property type="entry name" value="LACI-RELATED TRANSCRIPTIONAL REPRESSOR"/>
    <property type="match status" value="1"/>
</dbReference>
<dbReference type="SUPFAM" id="SSF47413">
    <property type="entry name" value="lambda repressor-like DNA-binding domains"/>
    <property type="match status" value="1"/>
</dbReference>
<accession>A0A7J5BR03</accession>
<evidence type="ECO:0000259" key="5">
    <source>
        <dbReference type="PROSITE" id="PS50932"/>
    </source>
</evidence>
<dbReference type="Gene3D" id="3.40.50.2300">
    <property type="match status" value="2"/>
</dbReference>
<dbReference type="EMBL" id="WBJZ01000020">
    <property type="protein sequence ID" value="KAB1654030.1"/>
    <property type="molecule type" value="Genomic_DNA"/>
</dbReference>
<evidence type="ECO:0000256" key="1">
    <source>
        <dbReference type="ARBA" id="ARBA00023015"/>
    </source>
</evidence>
<evidence type="ECO:0000256" key="3">
    <source>
        <dbReference type="ARBA" id="ARBA00023163"/>
    </source>
</evidence>
<feature type="domain" description="HTH lacI-type" evidence="5">
    <location>
        <begin position="26"/>
        <end position="83"/>
    </location>
</feature>
<evidence type="ECO:0000256" key="2">
    <source>
        <dbReference type="ARBA" id="ARBA00023125"/>
    </source>
</evidence>
<dbReference type="GO" id="GO:0003700">
    <property type="term" value="F:DNA-binding transcription factor activity"/>
    <property type="evidence" value="ECO:0007669"/>
    <property type="project" value="TreeGrafter"/>
</dbReference>
<dbReference type="SUPFAM" id="SSF53822">
    <property type="entry name" value="Periplasmic binding protein-like I"/>
    <property type="match status" value="1"/>
</dbReference>
<dbReference type="InterPro" id="IPR046335">
    <property type="entry name" value="LacI/GalR-like_sensor"/>
</dbReference>
<gene>
    <name evidence="6" type="ORF">F8O01_14020</name>
</gene>
<name>A0A7J5BR03_9MICO</name>
<evidence type="ECO:0000313" key="6">
    <source>
        <dbReference type="EMBL" id="KAB1654030.1"/>
    </source>
</evidence>
<proteinExistence type="predicted"/>
<dbReference type="Gene3D" id="1.10.260.40">
    <property type="entry name" value="lambda repressor-like DNA-binding domains"/>
    <property type="match status" value="1"/>
</dbReference>
<dbReference type="PROSITE" id="PS00356">
    <property type="entry name" value="HTH_LACI_1"/>
    <property type="match status" value="1"/>
</dbReference>
<organism evidence="6 7">
    <name type="scientific">Pseudoclavibacter chungangensis</name>
    <dbReference type="NCBI Taxonomy" id="587635"/>
    <lineage>
        <taxon>Bacteria</taxon>
        <taxon>Bacillati</taxon>
        <taxon>Actinomycetota</taxon>
        <taxon>Actinomycetes</taxon>
        <taxon>Micrococcales</taxon>
        <taxon>Microbacteriaceae</taxon>
        <taxon>Pseudoclavibacter</taxon>
    </lineage>
</organism>
<dbReference type="CDD" id="cd01392">
    <property type="entry name" value="HTH_LacI"/>
    <property type="match status" value="1"/>
</dbReference>
<comment type="caution">
    <text evidence="6">The sequence shown here is derived from an EMBL/GenBank/DDBJ whole genome shotgun (WGS) entry which is preliminary data.</text>
</comment>
<dbReference type="PROSITE" id="PS50932">
    <property type="entry name" value="HTH_LACI_2"/>
    <property type="match status" value="1"/>
</dbReference>
<dbReference type="GO" id="GO:0000976">
    <property type="term" value="F:transcription cis-regulatory region binding"/>
    <property type="evidence" value="ECO:0007669"/>
    <property type="project" value="TreeGrafter"/>
</dbReference>
<dbReference type="InterPro" id="IPR028082">
    <property type="entry name" value="Peripla_BP_I"/>
</dbReference>
<dbReference type="InterPro" id="IPR000843">
    <property type="entry name" value="HTH_LacI"/>
</dbReference>
<feature type="compositionally biased region" description="Low complexity" evidence="4">
    <location>
        <begin position="15"/>
        <end position="24"/>
    </location>
</feature>
<dbReference type="OrthoDB" id="37081at2"/>
<sequence length="358" mass="37026">MRPSRSGTFAKPWRSSTGSSSRPSMARLRDVADVAGVSVTTASRVLNGADASHPVSPEVRAAVTAAAEQLGYRPSATARALKQGRSDLIGVIVSDILDPYFGELTRGIEIASAAAGFVTVSANGNRDPEQELTRFRALRQHGAAGIVFCGSDIDGAPGTAALAREVNRAIREGTRVVSLAPRGFTSAQIVVDNTATSAHLTAHLIGTGARDIVFVGGIPGLAAADERISGYRSTMYERGLKPHVVGLDGMNQTAGRDVVATILAGATTPDAFLCTNDETAVGAIAALWNAGVDVPGDVAIASIGGTAGGRIFDLTAVELPLGELGRLAVEYVADDTDRVPDAPVATLRIGRTTRERTD</sequence>
<dbReference type="AlphaFoldDB" id="A0A7J5BR03"/>